<accession>J0WPA9</accession>
<dbReference type="Proteomes" id="UP000006514">
    <property type="component" value="Unassembled WGS sequence"/>
</dbReference>
<organism evidence="1 2">
    <name type="scientific">Auricularia subglabra (strain TFB-10046 / SS5)</name>
    <name type="common">White-rot fungus</name>
    <name type="synonym">Auricularia delicata (strain TFB10046)</name>
    <dbReference type="NCBI Taxonomy" id="717982"/>
    <lineage>
        <taxon>Eukaryota</taxon>
        <taxon>Fungi</taxon>
        <taxon>Dikarya</taxon>
        <taxon>Basidiomycota</taxon>
        <taxon>Agaricomycotina</taxon>
        <taxon>Agaricomycetes</taxon>
        <taxon>Auriculariales</taxon>
        <taxon>Auriculariaceae</taxon>
        <taxon>Auricularia</taxon>
    </lineage>
</organism>
<dbReference type="AlphaFoldDB" id="J0WPA9"/>
<gene>
    <name evidence="1" type="ORF">AURDEDRAFT_176700</name>
</gene>
<sequence length="387" mass="42814">MQLARAVLDKNPDALGADEIVLRMFGPSPWEESSHDTELVDDTRMAFARLGNSPCGSEESSGVVPGFRLSSFVNDDQSEWTAQKMPAFQPQEWKGSEPLALCDEDDVAVLYVFPNFLGKAAGTILSARLVEMGKTLKIKPDAKSTDSGGRDNPNSYKRRMMKGEISGTYNMVDIWTAIGHSGGQAGPAAEVVAKNVQHFVEARKTADHLRVSSMRIDHVIQCVDPEQHRLMHQAAVELRSQCAAYRDLSYTEPTYFHGKVVHYNRATSWHRDKLDKRLGWNAVLTEGSYTQGIFRALGHAFEYLPGTLILIRGAVIPHSADFDGGQRVGIAYLTRDDLIARTSIGPLPLMTCTEVLQHMAIEDERRRVSLRAADFDRARRGGAEAGV</sequence>
<dbReference type="KEGG" id="adl:AURDEDRAFT_176700"/>
<dbReference type="OrthoDB" id="3200752at2759"/>
<reference evidence="2" key="1">
    <citation type="journal article" date="2012" name="Science">
        <title>The Paleozoic origin of enzymatic lignin decomposition reconstructed from 31 fungal genomes.</title>
        <authorList>
            <person name="Floudas D."/>
            <person name="Binder M."/>
            <person name="Riley R."/>
            <person name="Barry K."/>
            <person name="Blanchette R.A."/>
            <person name="Henrissat B."/>
            <person name="Martinez A.T."/>
            <person name="Otillar R."/>
            <person name="Spatafora J.W."/>
            <person name="Yadav J.S."/>
            <person name="Aerts A."/>
            <person name="Benoit I."/>
            <person name="Boyd A."/>
            <person name="Carlson A."/>
            <person name="Copeland A."/>
            <person name="Coutinho P.M."/>
            <person name="de Vries R.P."/>
            <person name="Ferreira P."/>
            <person name="Findley K."/>
            <person name="Foster B."/>
            <person name="Gaskell J."/>
            <person name="Glotzer D."/>
            <person name="Gorecki P."/>
            <person name="Heitman J."/>
            <person name="Hesse C."/>
            <person name="Hori C."/>
            <person name="Igarashi K."/>
            <person name="Jurgens J.A."/>
            <person name="Kallen N."/>
            <person name="Kersten P."/>
            <person name="Kohler A."/>
            <person name="Kuees U."/>
            <person name="Kumar T.K.A."/>
            <person name="Kuo A."/>
            <person name="LaButti K."/>
            <person name="Larrondo L.F."/>
            <person name="Lindquist E."/>
            <person name="Ling A."/>
            <person name="Lombard V."/>
            <person name="Lucas S."/>
            <person name="Lundell T."/>
            <person name="Martin R."/>
            <person name="McLaughlin D.J."/>
            <person name="Morgenstern I."/>
            <person name="Morin E."/>
            <person name="Murat C."/>
            <person name="Nagy L.G."/>
            <person name="Nolan M."/>
            <person name="Ohm R.A."/>
            <person name="Patyshakuliyeva A."/>
            <person name="Rokas A."/>
            <person name="Ruiz-Duenas F.J."/>
            <person name="Sabat G."/>
            <person name="Salamov A."/>
            <person name="Samejima M."/>
            <person name="Schmutz J."/>
            <person name="Slot J.C."/>
            <person name="St John F."/>
            <person name="Stenlid J."/>
            <person name="Sun H."/>
            <person name="Sun S."/>
            <person name="Syed K."/>
            <person name="Tsang A."/>
            <person name="Wiebenga A."/>
            <person name="Young D."/>
            <person name="Pisabarro A."/>
            <person name="Eastwood D.C."/>
            <person name="Martin F."/>
            <person name="Cullen D."/>
            <person name="Grigoriev I.V."/>
            <person name="Hibbett D.S."/>
        </authorList>
    </citation>
    <scope>NUCLEOTIDE SEQUENCE [LARGE SCALE GENOMIC DNA]</scope>
    <source>
        <strain evidence="2">TFB10046</strain>
    </source>
</reference>
<evidence type="ECO:0000313" key="2">
    <source>
        <dbReference type="Proteomes" id="UP000006514"/>
    </source>
</evidence>
<dbReference type="InParanoid" id="J0WPA9"/>
<name>J0WPA9_AURST</name>
<dbReference type="EMBL" id="JH687972">
    <property type="protein sequence ID" value="EJD34253.1"/>
    <property type="molecule type" value="Genomic_DNA"/>
</dbReference>
<protein>
    <submittedName>
        <fullName evidence="1">Uncharacterized protein</fullName>
    </submittedName>
</protein>
<keyword evidence="2" id="KW-1185">Reference proteome</keyword>
<proteinExistence type="predicted"/>
<dbReference type="eggNOG" id="ENOG502T0TD">
    <property type="taxonomic scope" value="Eukaryota"/>
</dbReference>
<evidence type="ECO:0000313" key="1">
    <source>
        <dbReference type="EMBL" id="EJD34253.1"/>
    </source>
</evidence>
<dbReference type="Gene3D" id="3.60.130.30">
    <property type="match status" value="1"/>
</dbReference>